<dbReference type="Gene3D" id="1.10.10.60">
    <property type="entry name" value="Homeodomain-like"/>
    <property type="match status" value="2"/>
</dbReference>
<dbReference type="SMART" id="SM00342">
    <property type="entry name" value="HTH_ARAC"/>
    <property type="match status" value="1"/>
</dbReference>
<dbReference type="PATRIC" id="fig|443610.3.peg.3804"/>
<dbReference type="EMBL" id="JZEX01000061">
    <property type="protein sequence ID" value="KKB12531.1"/>
    <property type="molecule type" value="Genomic_DNA"/>
</dbReference>
<dbReference type="PANTHER" id="PTHR46796:SF6">
    <property type="entry name" value="ARAC SUBFAMILY"/>
    <property type="match status" value="1"/>
</dbReference>
<comment type="caution">
    <text evidence="5">The sequence shown here is derived from an EMBL/GenBank/DDBJ whole genome shotgun (WGS) entry which is preliminary data.</text>
</comment>
<proteinExistence type="predicted"/>
<evidence type="ECO:0000259" key="4">
    <source>
        <dbReference type="PROSITE" id="PS01124"/>
    </source>
</evidence>
<dbReference type="InterPro" id="IPR050204">
    <property type="entry name" value="AraC_XylS_family_regulators"/>
</dbReference>
<keyword evidence="1" id="KW-0805">Transcription regulation</keyword>
<dbReference type="AlphaFoldDB" id="A0A0F5FUJ9"/>
<keyword evidence="2" id="KW-0238">DNA-binding</keyword>
<sequence length="291" mass="32348">MTWRTEGIQVTAPVKWRELDGMMGVFWQAESQPGASAYYLADDPRIMIFFNDVSGSVSISNQDGDFARNYRPMARAVYIPAGVPLWTNTGTRHRFSHLNLHLHKDRLLRYLALSIGRSAALTALRRPVEIQDLGAIETLAQLLVDELTEPTRHLLYTESLVGSVVTGLLDIPDPADDRANARLTQGQMNKLAAAVNARGHSRLTVAELAATVGLSESWFGTVFKQTTGKTPLQWILEKRIELAKHLLLEGELAIAEVAARLGFTDQAHLTKTFRQIVGETPAVWRRAQSPR</sequence>
<gene>
    <name evidence="5" type="ORF">VE25_06255</name>
</gene>
<evidence type="ECO:0000313" key="6">
    <source>
        <dbReference type="Proteomes" id="UP000033632"/>
    </source>
</evidence>
<dbReference type="Pfam" id="PF12833">
    <property type="entry name" value="HTH_18"/>
    <property type="match status" value="1"/>
</dbReference>
<protein>
    <submittedName>
        <fullName evidence="5">AraC family transcriptional regulator</fullName>
    </submittedName>
</protein>
<dbReference type="InterPro" id="IPR018062">
    <property type="entry name" value="HTH_AraC-typ_CS"/>
</dbReference>
<dbReference type="PROSITE" id="PS01124">
    <property type="entry name" value="HTH_ARAC_FAMILY_2"/>
    <property type="match status" value="1"/>
</dbReference>
<dbReference type="InterPro" id="IPR009057">
    <property type="entry name" value="Homeodomain-like_sf"/>
</dbReference>
<accession>A0A0F5FUJ9</accession>
<evidence type="ECO:0000256" key="2">
    <source>
        <dbReference type="ARBA" id="ARBA00023125"/>
    </source>
</evidence>
<dbReference type="GO" id="GO:0003700">
    <property type="term" value="F:DNA-binding transcription factor activity"/>
    <property type="evidence" value="ECO:0007669"/>
    <property type="project" value="InterPro"/>
</dbReference>
<dbReference type="PANTHER" id="PTHR46796">
    <property type="entry name" value="HTH-TYPE TRANSCRIPTIONAL ACTIVATOR RHAS-RELATED"/>
    <property type="match status" value="1"/>
</dbReference>
<feature type="domain" description="HTH araC/xylS-type" evidence="4">
    <location>
        <begin position="189"/>
        <end position="287"/>
    </location>
</feature>
<reference evidence="5 6" key="1">
    <citation type="submission" date="2015-03" db="EMBL/GenBank/DDBJ databases">
        <authorList>
            <person name="Hassan Y.I."/>
            <person name="Lepp D."/>
            <person name="Li X.-Z."/>
            <person name="Zhou T."/>
        </authorList>
    </citation>
    <scope>NUCLEOTIDE SEQUENCE [LARGE SCALE GENOMIC DNA]</scope>
    <source>
        <strain evidence="5 6">BD-c194</strain>
    </source>
</reference>
<dbReference type="GO" id="GO:0043565">
    <property type="term" value="F:sequence-specific DNA binding"/>
    <property type="evidence" value="ECO:0007669"/>
    <property type="project" value="InterPro"/>
</dbReference>
<evidence type="ECO:0000256" key="1">
    <source>
        <dbReference type="ARBA" id="ARBA00023015"/>
    </source>
</evidence>
<dbReference type="STRING" id="443610.VE25_06255"/>
<evidence type="ECO:0000313" key="5">
    <source>
        <dbReference type="EMBL" id="KKB12531.1"/>
    </source>
</evidence>
<evidence type="ECO:0000256" key="3">
    <source>
        <dbReference type="ARBA" id="ARBA00023163"/>
    </source>
</evidence>
<dbReference type="Proteomes" id="UP000033632">
    <property type="component" value="Unassembled WGS sequence"/>
</dbReference>
<dbReference type="PROSITE" id="PS00041">
    <property type="entry name" value="HTH_ARAC_FAMILY_1"/>
    <property type="match status" value="1"/>
</dbReference>
<organism evidence="5 6">
    <name type="scientific">Devosia geojensis</name>
    <dbReference type="NCBI Taxonomy" id="443610"/>
    <lineage>
        <taxon>Bacteria</taxon>
        <taxon>Pseudomonadati</taxon>
        <taxon>Pseudomonadota</taxon>
        <taxon>Alphaproteobacteria</taxon>
        <taxon>Hyphomicrobiales</taxon>
        <taxon>Devosiaceae</taxon>
        <taxon>Devosia</taxon>
    </lineage>
</organism>
<keyword evidence="3" id="KW-0804">Transcription</keyword>
<keyword evidence="6" id="KW-1185">Reference proteome</keyword>
<dbReference type="InterPro" id="IPR018060">
    <property type="entry name" value="HTH_AraC"/>
</dbReference>
<dbReference type="SUPFAM" id="SSF46689">
    <property type="entry name" value="Homeodomain-like"/>
    <property type="match status" value="2"/>
</dbReference>
<name>A0A0F5FUJ9_9HYPH</name>